<comment type="cofactor">
    <cofactor evidence="1 9">
        <name>pyridoxal 5'-phosphate</name>
        <dbReference type="ChEBI" id="CHEBI:597326"/>
    </cofactor>
</comment>
<comment type="similarity">
    <text evidence="2 9">Belongs to the trans-sulfuration enzymes family.</text>
</comment>
<sequence>MCECQKNESELSLATIAAQAGNHEDERGAVSLPIYLSSNYRHPTLKEAINFDATKNYTYSRLSTPNRRAVEKTLASLEGGTTGFALSSGMAAVQLALSILKTGDRLISLDDLYGGDFRYFDYLKKHAGIEFDQWNGQKISELVAKLTSDTKIVWLETPSNPTMKEIDIHAVATAVHEYDPQIKVIVDNTFYTPIYQRPLLEGADVVIHSATKYLSGHNDLLGGVVVVKDEKLVDEYYDYYITTGDTLDSFDSWLLLRSLKTLKVRMAQHTKNAQAIVEYLKQAPEVEKVLYPGKGGMVSFYLKEESQVERLLNNVKVITFAESLGGIESLITIPYYQTHADVPVKQRQRLGITTKLLRLSVGLEDADDLIKDIKQALAYR</sequence>
<comment type="caution">
    <text evidence="10">The sequence shown here is derived from an EMBL/GenBank/DDBJ whole genome shotgun (WGS) entry which is preliminary data.</text>
</comment>
<organism evidence="10 11">
    <name type="scientific">Limosilactobacillus mucosae</name>
    <name type="common">Lactobacillus mucosae</name>
    <dbReference type="NCBI Taxonomy" id="97478"/>
    <lineage>
        <taxon>Bacteria</taxon>
        <taxon>Bacillati</taxon>
        <taxon>Bacillota</taxon>
        <taxon>Bacilli</taxon>
        <taxon>Lactobacillales</taxon>
        <taxon>Lactobacillaceae</taxon>
        <taxon>Limosilactobacillus</taxon>
    </lineage>
</organism>
<dbReference type="PANTHER" id="PTHR11808">
    <property type="entry name" value="TRANS-SULFURATION ENZYME FAMILY MEMBER"/>
    <property type="match status" value="1"/>
</dbReference>
<dbReference type="GO" id="GO:0008483">
    <property type="term" value="F:transaminase activity"/>
    <property type="evidence" value="ECO:0007669"/>
    <property type="project" value="UniProtKB-KW"/>
</dbReference>
<accession>A0AAJ1MCJ2</accession>
<dbReference type="GO" id="GO:0018826">
    <property type="term" value="F:methionine gamma-lyase activity"/>
    <property type="evidence" value="ECO:0007669"/>
    <property type="project" value="UniProtKB-EC"/>
</dbReference>
<comment type="catalytic activity">
    <reaction evidence="7">
        <text>L-methionine + H2O = methanethiol + 2-oxobutanoate + NH4(+)</text>
        <dbReference type="Rhea" id="RHEA:23800"/>
        <dbReference type="ChEBI" id="CHEBI:15377"/>
        <dbReference type="ChEBI" id="CHEBI:16007"/>
        <dbReference type="ChEBI" id="CHEBI:16763"/>
        <dbReference type="ChEBI" id="CHEBI:28938"/>
        <dbReference type="ChEBI" id="CHEBI:57844"/>
        <dbReference type="EC" id="4.4.1.11"/>
    </reaction>
    <physiologicalReaction direction="left-to-right" evidence="7">
        <dbReference type="Rhea" id="RHEA:23801"/>
    </physiologicalReaction>
</comment>
<dbReference type="FunFam" id="3.90.1150.10:FF:000070">
    <property type="entry name" value="Putative cystathionine gamma-synthase"/>
    <property type="match status" value="1"/>
</dbReference>
<dbReference type="CDD" id="cd00614">
    <property type="entry name" value="CGS_like"/>
    <property type="match status" value="1"/>
</dbReference>
<reference evidence="10" key="1">
    <citation type="submission" date="2023-01" db="EMBL/GenBank/DDBJ databases">
        <title>Genome analysis of 13 Lactobacillus isolated from gut of wild boar.</title>
        <authorList>
            <person name="Papp P."/>
            <person name="Libisch B."/>
            <person name="Nagy T."/>
            <person name="Olasz F."/>
        </authorList>
    </citation>
    <scope>NUCLEOTIDE SEQUENCE</scope>
    <source>
        <strain evidence="10">F146</strain>
    </source>
</reference>
<keyword evidence="10" id="KW-0808">Transferase</keyword>
<dbReference type="FunFam" id="3.40.640.10:FF:000046">
    <property type="entry name" value="Cystathionine gamma-lyase"/>
    <property type="match status" value="1"/>
</dbReference>
<evidence type="ECO:0000313" key="11">
    <source>
        <dbReference type="Proteomes" id="UP001220670"/>
    </source>
</evidence>
<dbReference type="SUPFAM" id="SSF53383">
    <property type="entry name" value="PLP-dependent transferases"/>
    <property type="match status" value="1"/>
</dbReference>
<dbReference type="PIRSF" id="PIRSF001434">
    <property type="entry name" value="CGS"/>
    <property type="match status" value="1"/>
</dbReference>
<proteinExistence type="inferred from homology"/>
<dbReference type="Proteomes" id="UP001220670">
    <property type="component" value="Unassembled WGS sequence"/>
</dbReference>
<keyword evidence="3 8" id="KW-0663">Pyridoxal phosphate</keyword>
<evidence type="ECO:0000256" key="9">
    <source>
        <dbReference type="RuleBase" id="RU362118"/>
    </source>
</evidence>
<dbReference type="GO" id="GO:0047982">
    <property type="term" value="F:homocysteine desulfhydrase activity"/>
    <property type="evidence" value="ECO:0007669"/>
    <property type="project" value="UniProtKB-EC"/>
</dbReference>
<dbReference type="Gene3D" id="3.90.1150.10">
    <property type="entry name" value="Aspartate Aminotransferase, domain 1"/>
    <property type="match status" value="2"/>
</dbReference>
<keyword evidence="10" id="KW-0032">Aminotransferase</keyword>
<dbReference type="EC" id="4.4.1.2" evidence="4"/>
<evidence type="ECO:0000256" key="8">
    <source>
        <dbReference type="PIRSR" id="PIRSR001434-2"/>
    </source>
</evidence>
<evidence type="ECO:0000256" key="3">
    <source>
        <dbReference type="ARBA" id="ARBA00022898"/>
    </source>
</evidence>
<evidence type="ECO:0000256" key="1">
    <source>
        <dbReference type="ARBA" id="ARBA00001933"/>
    </source>
</evidence>
<feature type="modified residue" description="N6-(pyridoxal phosphate)lysine" evidence="8">
    <location>
        <position position="212"/>
    </location>
</feature>
<dbReference type="Pfam" id="PF01053">
    <property type="entry name" value="Cys_Met_Meta_PP"/>
    <property type="match status" value="1"/>
</dbReference>
<gene>
    <name evidence="10" type="ORF">PO250_10105</name>
</gene>
<dbReference type="InterPro" id="IPR015421">
    <property type="entry name" value="PyrdxlP-dep_Trfase_major"/>
</dbReference>
<dbReference type="GO" id="GO:0030170">
    <property type="term" value="F:pyridoxal phosphate binding"/>
    <property type="evidence" value="ECO:0007669"/>
    <property type="project" value="InterPro"/>
</dbReference>
<name>A0AAJ1MCJ2_LIMMU</name>
<evidence type="ECO:0000256" key="6">
    <source>
        <dbReference type="ARBA" id="ARBA00048780"/>
    </source>
</evidence>
<evidence type="ECO:0000256" key="2">
    <source>
        <dbReference type="ARBA" id="ARBA00009077"/>
    </source>
</evidence>
<evidence type="ECO:0000256" key="5">
    <source>
        <dbReference type="ARBA" id="ARBA00047199"/>
    </source>
</evidence>
<dbReference type="EMBL" id="JAQONE010000027">
    <property type="protein sequence ID" value="MDC2830623.1"/>
    <property type="molecule type" value="Genomic_DNA"/>
</dbReference>
<dbReference type="Gene3D" id="3.40.640.10">
    <property type="entry name" value="Type I PLP-dependent aspartate aminotransferase-like (Major domain)"/>
    <property type="match status" value="1"/>
</dbReference>
<dbReference type="RefSeq" id="WP_272225827.1">
    <property type="nucleotide sequence ID" value="NZ_JAQONE010000027.1"/>
</dbReference>
<dbReference type="InterPro" id="IPR054542">
    <property type="entry name" value="Cys_met_metab_PP"/>
</dbReference>
<dbReference type="InterPro" id="IPR015422">
    <property type="entry name" value="PyrdxlP-dep_Trfase_small"/>
</dbReference>
<dbReference type="GO" id="GO:0019346">
    <property type="term" value="P:transsulfuration"/>
    <property type="evidence" value="ECO:0007669"/>
    <property type="project" value="InterPro"/>
</dbReference>
<dbReference type="PROSITE" id="PS00868">
    <property type="entry name" value="CYS_MET_METAB_PP"/>
    <property type="match status" value="1"/>
</dbReference>
<dbReference type="AlphaFoldDB" id="A0AAJ1MCJ2"/>
<dbReference type="PANTHER" id="PTHR11808:SF90">
    <property type="entry name" value="CYSTATHIONINE GAMMA-SYNTHASE"/>
    <property type="match status" value="1"/>
</dbReference>
<evidence type="ECO:0000313" key="10">
    <source>
        <dbReference type="EMBL" id="MDC2830623.1"/>
    </source>
</evidence>
<evidence type="ECO:0000256" key="7">
    <source>
        <dbReference type="ARBA" id="ARBA00052699"/>
    </source>
</evidence>
<comment type="catalytic activity">
    <reaction evidence="6">
        <text>L-homocysteine + H2O = 2-oxobutanoate + hydrogen sulfide + NH4(+) + H(+)</text>
        <dbReference type="Rhea" id="RHEA:14501"/>
        <dbReference type="ChEBI" id="CHEBI:15377"/>
        <dbReference type="ChEBI" id="CHEBI:15378"/>
        <dbReference type="ChEBI" id="CHEBI:16763"/>
        <dbReference type="ChEBI" id="CHEBI:28938"/>
        <dbReference type="ChEBI" id="CHEBI:29919"/>
        <dbReference type="ChEBI" id="CHEBI:58199"/>
        <dbReference type="EC" id="4.4.1.2"/>
    </reaction>
    <physiologicalReaction direction="left-to-right" evidence="6">
        <dbReference type="Rhea" id="RHEA:14502"/>
    </physiologicalReaction>
</comment>
<evidence type="ECO:0000256" key="4">
    <source>
        <dbReference type="ARBA" id="ARBA00047175"/>
    </source>
</evidence>
<dbReference type="GO" id="GO:0005737">
    <property type="term" value="C:cytoplasm"/>
    <property type="evidence" value="ECO:0007669"/>
    <property type="project" value="TreeGrafter"/>
</dbReference>
<dbReference type="InterPro" id="IPR000277">
    <property type="entry name" value="Cys/Met-Metab_PyrdxlP-dep_enz"/>
</dbReference>
<protein>
    <recommendedName>
        <fullName evidence="4">homocysteine desulfhydrase</fullName>
        <ecNumber evidence="4">4.4.1.2</ecNumber>
    </recommendedName>
    <alternativeName>
        <fullName evidence="5">Homocysteine desulfhydrase</fullName>
    </alternativeName>
</protein>
<dbReference type="InterPro" id="IPR015424">
    <property type="entry name" value="PyrdxlP-dep_Trfase"/>
</dbReference>